<keyword evidence="6" id="KW-0539">Nucleus</keyword>
<dbReference type="InterPro" id="IPR012295">
    <property type="entry name" value="TBP_dom_sf"/>
</dbReference>
<evidence type="ECO:0000256" key="7">
    <source>
        <dbReference type="SAM" id="MobiDB-lite"/>
    </source>
</evidence>
<organism evidence="8 9">
    <name type="scientific">Podospora didyma</name>
    <dbReference type="NCBI Taxonomy" id="330526"/>
    <lineage>
        <taxon>Eukaryota</taxon>
        <taxon>Fungi</taxon>
        <taxon>Dikarya</taxon>
        <taxon>Ascomycota</taxon>
        <taxon>Pezizomycotina</taxon>
        <taxon>Sordariomycetes</taxon>
        <taxon>Sordariomycetidae</taxon>
        <taxon>Sordariales</taxon>
        <taxon>Podosporaceae</taxon>
        <taxon>Podospora</taxon>
    </lineage>
</organism>
<dbReference type="Pfam" id="PF00352">
    <property type="entry name" value="TBP"/>
    <property type="match status" value="2"/>
</dbReference>
<dbReference type="CDD" id="cd04516">
    <property type="entry name" value="TBP_eukaryotes"/>
    <property type="match status" value="1"/>
</dbReference>
<feature type="region of interest" description="Disordered" evidence="7">
    <location>
        <begin position="1"/>
        <end position="23"/>
    </location>
</feature>
<dbReference type="HAMAP" id="MF_00408">
    <property type="entry name" value="TATA_bind_prot_arch"/>
    <property type="match status" value="1"/>
</dbReference>
<evidence type="ECO:0000256" key="1">
    <source>
        <dbReference type="ARBA" id="ARBA00004123"/>
    </source>
</evidence>
<comment type="similarity">
    <text evidence="2">Belongs to the TBP family.</text>
</comment>
<evidence type="ECO:0000256" key="5">
    <source>
        <dbReference type="ARBA" id="ARBA00023163"/>
    </source>
</evidence>
<dbReference type="InterPro" id="IPR033710">
    <property type="entry name" value="TBP_eukaryotic"/>
</dbReference>
<evidence type="ECO:0000313" key="8">
    <source>
        <dbReference type="EMBL" id="KAK3389158.1"/>
    </source>
</evidence>
<evidence type="ECO:0000256" key="2">
    <source>
        <dbReference type="ARBA" id="ARBA00005560"/>
    </source>
</evidence>
<protein>
    <submittedName>
        <fullName evidence="8">Transcription factor TFIID-domain-containing protein</fullName>
    </submittedName>
</protein>
<dbReference type="Gene3D" id="3.30.310.10">
    <property type="entry name" value="TATA-Binding Protein"/>
    <property type="match status" value="2"/>
</dbReference>
<evidence type="ECO:0000256" key="6">
    <source>
        <dbReference type="ARBA" id="ARBA00023242"/>
    </source>
</evidence>
<reference evidence="8" key="2">
    <citation type="submission" date="2023-06" db="EMBL/GenBank/DDBJ databases">
        <authorList>
            <consortium name="Lawrence Berkeley National Laboratory"/>
            <person name="Haridas S."/>
            <person name="Hensen N."/>
            <person name="Bonometti L."/>
            <person name="Westerberg I."/>
            <person name="Brannstrom I.O."/>
            <person name="Guillou S."/>
            <person name="Cros-Aarteil S."/>
            <person name="Calhoun S."/>
            <person name="Kuo A."/>
            <person name="Mondo S."/>
            <person name="Pangilinan J."/>
            <person name="Riley R."/>
            <person name="LaButti K."/>
            <person name="Andreopoulos B."/>
            <person name="Lipzen A."/>
            <person name="Chen C."/>
            <person name="Yanf M."/>
            <person name="Daum C."/>
            <person name="Ng V."/>
            <person name="Clum A."/>
            <person name="Steindorff A."/>
            <person name="Ohm R."/>
            <person name="Martin F."/>
            <person name="Silar P."/>
            <person name="Natvig D."/>
            <person name="Lalanne C."/>
            <person name="Gautier V."/>
            <person name="Ament-velasquez S.L."/>
            <person name="Kruys A."/>
            <person name="Hutchinson M.I."/>
            <person name="Powell A.J."/>
            <person name="Barry K."/>
            <person name="Miller A.N."/>
            <person name="Grigoriev I.V."/>
            <person name="Debuchy R."/>
            <person name="Gladieux P."/>
            <person name="Thoren M.H."/>
            <person name="Johannesson H."/>
        </authorList>
    </citation>
    <scope>NUCLEOTIDE SEQUENCE</scope>
    <source>
        <strain evidence="8">CBS 232.78</strain>
    </source>
</reference>
<reference evidence="8" key="1">
    <citation type="journal article" date="2023" name="Mol. Phylogenet. Evol.">
        <title>Genome-scale phylogeny and comparative genomics of the fungal order Sordariales.</title>
        <authorList>
            <person name="Hensen N."/>
            <person name="Bonometti L."/>
            <person name="Westerberg I."/>
            <person name="Brannstrom I.O."/>
            <person name="Guillou S."/>
            <person name="Cros-Aarteil S."/>
            <person name="Calhoun S."/>
            <person name="Haridas S."/>
            <person name="Kuo A."/>
            <person name="Mondo S."/>
            <person name="Pangilinan J."/>
            <person name="Riley R."/>
            <person name="LaButti K."/>
            <person name="Andreopoulos B."/>
            <person name="Lipzen A."/>
            <person name="Chen C."/>
            <person name="Yan M."/>
            <person name="Daum C."/>
            <person name="Ng V."/>
            <person name="Clum A."/>
            <person name="Steindorff A."/>
            <person name="Ohm R.A."/>
            <person name="Martin F."/>
            <person name="Silar P."/>
            <person name="Natvig D.O."/>
            <person name="Lalanne C."/>
            <person name="Gautier V."/>
            <person name="Ament-Velasquez S.L."/>
            <person name="Kruys A."/>
            <person name="Hutchinson M.I."/>
            <person name="Powell A.J."/>
            <person name="Barry K."/>
            <person name="Miller A.N."/>
            <person name="Grigoriev I.V."/>
            <person name="Debuchy R."/>
            <person name="Gladieux P."/>
            <person name="Hiltunen Thoren M."/>
            <person name="Johannesson H."/>
        </authorList>
    </citation>
    <scope>NUCLEOTIDE SEQUENCE</scope>
    <source>
        <strain evidence="8">CBS 232.78</strain>
    </source>
</reference>
<dbReference type="PANTHER" id="PTHR10126">
    <property type="entry name" value="TATA-BOX BINDING PROTEIN"/>
    <property type="match status" value="1"/>
</dbReference>
<dbReference type="PRINTS" id="PR00686">
    <property type="entry name" value="TIFACTORIID"/>
</dbReference>
<sequence>MTQPQSQQQQQLTSTAPNPIPPHQLHWRDRIRPDWPLPTIQNVVATVNLECRLDLKVIAEQARNVEYNRHKFHALVQRIRDPKTTALVFASGKLVITGAKSERLAHLAGRRHARAIQKCGFRTKFLDFKVQNFVGSVGCNFYIRLDGIHARYHQFATYEPELFPGLVYRLVKPLVVVLIFANGKVVLTGAKTEDQLFDAFANIYPILLDFKLDIEPGMEKAKKVVRRRRG</sequence>
<dbReference type="GO" id="GO:0006352">
    <property type="term" value="P:DNA-templated transcription initiation"/>
    <property type="evidence" value="ECO:0007669"/>
    <property type="project" value="InterPro"/>
</dbReference>
<dbReference type="FunFam" id="3.30.310.10:FF:000005">
    <property type="entry name" value="TATA box-binding protein-like 1"/>
    <property type="match status" value="1"/>
</dbReference>
<keyword evidence="5" id="KW-0804">Transcription</keyword>
<proteinExistence type="inferred from homology"/>
<name>A0AAE0NWQ2_9PEZI</name>
<dbReference type="GO" id="GO:0003677">
    <property type="term" value="F:DNA binding"/>
    <property type="evidence" value="ECO:0007669"/>
    <property type="project" value="UniProtKB-KW"/>
</dbReference>
<dbReference type="Proteomes" id="UP001285441">
    <property type="component" value="Unassembled WGS sequence"/>
</dbReference>
<dbReference type="SUPFAM" id="SSF55945">
    <property type="entry name" value="TATA-box binding protein-like"/>
    <property type="match status" value="2"/>
</dbReference>
<dbReference type="GO" id="GO:0005634">
    <property type="term" value="C:nucleus"/>
    <property type="evidence" value="ECO:0007669"/>
    <property type="project" value="UniProtKB-SubCell"/>
</dbReference>
<dbReference type="EMBL" id="JAULSW010000002">
    <property type="protein sequence ID" value="KAK3389158.1"/>
    <property type="molecule type" value="Genomic_DNA"/>
</dbReference>
<dbReference type="AlphaFoldDB" id="A0AAE0NWQ2"/>
<keyword evidence="4" id="KW-0238">DNA-binding</keyword>
<feature type="compositionally biased region" description="Low complexity" evidence="7">
    <location>
        <begin position="1"/>
        <end position="11"/>
    </location>
</feature>
<evidence type="ECO:0000256" key="3">
    <source>
        <dbReference type="ARBA" id="ARBA00023015"/>
    </source>
</evidence>
<gene>
    <name evidence="8" type="ORF">B0H63DRAFT_518402</name>
</gene>
<evidence type="ECO:0000256" key="4">
    <source>
        <dbReference type="ARBA" id="ARBA00023125"/>
    </source>
</evidence>
<accession>A0AAE0NWQ2</accession>
<dbReference type="InterPro" id="IPR000814">
    <property type="entry name" value="TBP"/>
</dbReference>
<keyword evidence="9" id="KW-1185">Reference proteome</keyword>
<evidence type="ECO:0000313" key="9">
    <source>
        <dbReference type="Proteomes" id="UP001285441"/>
    </source>
</evidence>
<keyword evidence="3" id="KW-0805">Transcription regulation</keyword>
<comment type="caution">
    <text evidence="8">The sequence shown here is derived from an EMBL/GenBank/DDBJ whole genome shotgun (WGS) entry which is preliminary data.</text>
</comment>
<comment type="subcellular location">
    <subcellularLocation>
        <location evidence="1">Nucleus</location>
    </subcellularLocation>
</comment>